<dbReference type="GO" id="GO:0003677">
    <property type="term" value="F:DNA binding"/>
    <property type="evidence" value="ECO:0007669"/>
    <property type="project" value="InterPro"/>
</dbReference>
<dbReference type="InterPro" id="IPR035386">
    <property type="entry name" value="Arm-DNA-bind_5"/>
</dbReference>
<dbReference type="Pfam" id="PF13102">
    <property type="entry name" value="Phage_int_SAM_5"/>
    <property type="match status" value="1"/>
</dbReference>
<dbReference type="InterPro" id="IPR025269">
    <property type="entry name" value="SAM-like_dom"/>
</dbReference>
<dbReference type="AlphaFoldDB" id="A0A9X1JMX9"/>
<evidence type="ECO:0000313" key="2">
    <source>
        <dbReference type="EMBL" id="MBV7268945.1"/>
    </source>
</evidence>
<dbReference type="PANTHER" id="PTHR30349:SF64">
    <property type="entry name" value="PROPHAGE INTEGRASE INTD-RELATED"/>
    <property type="match status" value="1"/>
</dbReference>
<reference evidence="2" key="1">
    <citation type="submission" date="2021-04" db="EMBL/GenBank/DDBJ databases">
        <authorList>
            <person name="Pira H."/>
            <person name="Risdian C."/>
            <person name="Wink J."/>
        </authorList>
    </citation>
    <scope>NUCLEOTIDE SEQUENCE</scope>
    <source>
        <strain evidence="2">WHY3</strain>
    </source>
</reference>
<protein>
    <submittedName>
        <fullName evidence="2">Site-specific integrase</fullName>
    </submittedName>
</protein>
<organism evidence="2 3">
    <name type="scientific">Winogradskyella luteola</name>
    <dbReference type="NCBI Taxonomy" id="2828330"/>
    <lineage>
        <taxon>Bacteria</taxon>
        <taxon>Pseudomonadati</taxon>
        <taxon>Bacteroidota</taxon>
        <taxon>Flavobacteriia</taxon>
        <taxon>Flavobacteriales</taxon>
        <taxon>Flavobacteriaceae</taxon>
        <taxon>Winogradskyella</taxon>
    </lineage>
</organism>
<accession>A0A9X1JMX9</accession>
<dbReference type="Pfam" id="PF00589">
    <property type="entry name" value="Phage_integrase"/>
    <property type="match status" value="1"/>
</dbReference>
<name>A0A9X1JMX9_9FLAO</name>
<dbReference type="EMBL" id="JAGSPD010000004">
    <property type="protein sequence ID" value="MBV7268945.1"/>
    <property type="molecule type" value="Genomic_DNA"/>
</dbReference>
<dbReference type="CDD" id="cd01185">
    <property type="entry name" value="INTN1_C_like"/>
    <property type="match status" value="1"/>
</dbReference>
<keyword evidence="3" id="KW-1185">Reference proteome</keyword>
<feature type="domain" description="Tyr recombinase" evidence="1">
    <location>
        <begin position="221"/>
        <end position="395"/>
    </location>
</feature>
<dbReference type="PROSITE" id="PS51898">
    <property type="entry name" value="TYR_RECOMBINASE"/>
    <property type="match status" value="1"/>
</dbReference>
<comment type="caution">
    <text evidence="2">The sequence shown here is derived from an EMBL/GenBank/DDBJ whole genome shotgun (WGS) entry which is preliminary data.</text>
</comment>
<proteinExistence type="predicted"/>
<sequence>MQINRVTILFVIYKSRKKKDNTSPIYCRITYNKQRKEFATGYYINPENWNSKNQFVKPPEKEHNFVNTQLSLITSKMNQAFLLLQVNQVNFDVEDIFRQYKGEKVKADLGVYEVYNLFLKYLERLVGKELNEDTHKKYITYGKHLKSFIKWKYKSKDVKLSVIKSSFITHYEYYLKTEKNFAQITLNKVIQRFRRSIRYAIAEDYLDKDPFMLYKARRVKKEIVYLSQEELLKLESKNFELQRIQQIKDMFVFCCYTGLAFKEMIALTKNDIIVEFDDNLWIRVHRVKTSRSYKVPLMPQAKMIIEKYQQKESDYIFPRISNPKFNAYLKEIAGVTGIKINLTHHIARKTFATTVLLYNDVPMEIVSKLLGHSKMQTTQEHYGEVVQRKVSEQMKILAKKLK</sequence>
<gene>
    <name evidence="2" type="ORF">KCG49_07075</name>
</gene>
<evidence type="ECO:0000313" key="3">
    <source>
        <dbReference type="Proteomes" id="UP001138894"/>
    </source>
</evidence>
<dbReference type="GO" id="GO:0006310">
    <property type="term" value="P:DNA recombination"/>
    <property type="evidence" value="ECO:0007669"/>
    <property type="project" value="InterPro"/>
</dbReference>
<dbReference type="Pfam" id="PF17293">
    <property type="entry name" value="Arm-DNA-bind_5"/>
    <property type="match status" value="1"/>
</dbReference>
<dbReference type="InterPro" id="IPR050090">
    <property type="entry name" value="Tyrosine_recombinase_XerCD"/>
</dbReference>
<dbReference type="InterPro" id="IPR002104">
    <property type="entry name" value="Integrase_catalytic"/>
</dbReference>
<dbReference type="PANTHER" id="PTHR30349">
    <property type="entry name" value="PHAGE INTEGRASE-RELATED"/>
    <property type="match status" value="1"/>
</dbReference>
<dbReference type="Proteomes" id="UP001138894">
    <property type="component" value="Unassembled WGS sequence"/>
</dbReference>
<dbReference type="GO" id="GO:0015074">
    <property type="term" value="P:DNA integration"/>
    <property type="evidence" value="ECO:0007669"/>
    <property type="project" value="InterPro"/>
</dbReference>
<dbReference type="RefSeq" id="WP_218545484.1">
    <property type="nucleotide sequence ID" value="NZ_JAGSPD010000004.1"/>
</dbReference>
<evidence type="ECO:0000259" key="1">
    <source>
        <dbReference type="PROSITE" id="PS51898"/>
    </source>
</evidence>